<feature type="domain" description="Styrene monooxygenase StyA putative substrate binding" evidence="1">
    <location>
        <begin position="140"/>
        <end position="246"/>
    </location>
</feature>
<reference evidence="2 3" key="1">
    <citation type="journal article" date="2012" name="BMC Genomics">
        <title>Complete genome sequence of Saccharothrix espanaensis DSM 44229T and comparison to the other completely sequenced Pseudonocardiaceae.</title>
        <authorList>
            <person name="Strobel T."/>
            <person name="Al-Dilaimi A."/>
            <person name="Blom J."/>
            <person name="Gessner A."/>
            <person name="Kalinowski J."/>
            <person name="Luzhetska M."/>
            <person name="Puhler A."/>
            <person name="Szczepanowski R."/>
            <person name="Bechthold A."/>
            <person name="Ruckert C."/>
        </authorList>
    </citation>
    <scope>NUCLEOTIDE SEQUENCE [LARGE SCALE GENOMIC DNA]</scope>
    <source>
        <strain evidence="3">ATCC 51144 / DSM 44229 / JCM 9112 / NBRC 15066 / NRRL 15764</strain>
    </source>
</reference>
<dbReference type="eggNOG" id="COG0644">
    <property type="taxonomic scope" value="Bacteria"/>
</dbReference>
<evidence type="ECO:0000259" key="1">
    <source>
        <dbReference type="Pfam" id="PF17885"/>
    </source>
</evidence>
<accession>K0JUP0</accession>
<dbReference type="Proteomes" id="UP000006281">
    <property type="component" value="Chromosome"/>
</dbReference>
<keyword evidence="3" id="KW-1185">Reference proteome</keyword>
<evidence type="ECO:0000313" key="3">
    <source>
        <dbReference type="Proteomes" id="UP000006281"/>
    </source>
</evidence>
<dbReference type="InterPro" id="IPR036188">
    <property type="entry name" value="FAD/NAD-bd_sf"/>
</dbReference>
<dbReference type="KEGG" id="sesp:BN6_11880"/>
<gene>
    <name evidence="2" type="ordered locus">BN6_11880</name>
</gene>
<protein>
    <recommendedName>
        <fullName evidence="1">Styrene monooxygenase StyA putative substrate binding domain-containing protein</fullName>
    </recommendedName>
</protein>
<evidence type="ECO:0000313" key="2">
    <source>
        <dbReference type="EMBL" id="CCH28514.1"/>
    </source>
</evidence>
<sequence>MVGAGQAGIVLSAALLRRGWRVTLCSDLTAEQHLESGARPTACLFGDQVDYEASLGLDLFPDAPRAGRIRLDLYTGDRLVAFSVDAPLRKPALAVDQRLKYAHGLRELAARGATVVTGSVTPGDLESLTATHELVVVTVGHKGFRGLFARDPVRSVHTSAQRSLFMVNVRDYDLDAHPRHRDIVFTFVPRVAEVFWIPFWDKDVGASRSIVVESVPGGPADRFGGVTTASEGLAVLRGLVDEMLPGQSAFLEPTRPTRETTWIRGSVVPAVREPVAVLRSGRHVLGLGDAVVLNDPIAAQGANNATRMARFFAARLDDYDGTATWLRARFDEFWEVGRYANGLSNGLMAPLTGYQQDVLIAASRHPEIGERLWEGFDDPSSLFPWFFDAAAAREFLARRGVGRWDVLRYRLGLAGKVLGHRVFRRPAPA</sequence>
<dbReference type="STRING" id="1179773.BN6_11880"/>
<dbReference type="Gene3D" id="3.50.50.60">
    <property type="entry name" value="FAD/NAD(P)-binding domain"/>
    <property type="match status" value="3"/>
</dbReference>
<dbReference type="HOGENOM" id="CLU_033694_0_0_11"/>
<name>K0JUP0_SACES</name>
<dbReference type="SUPFAM" id="SSF51905">
    <property type="entry name" value="FAD/NAD(P)-binding domain"/>
    <property type="match status" value="1"/>
</dbReference>
<dbReference type="EMBL" id="HE804045">
    <property type="protein sequence ID" value="CCH28514.1"/>
    <property type="molecule type" value="Genomic_DNA"/>
</dbReference>
<organism evidence="2 3">
    <name type="scientific">Saccharothrix espanaensis (strain ATCC 51144 / DSM 44229 / JCM 9112 / NBRC 15066 / NRRL 15764)</name>
    <dbReference type="NCBI Taxonomy" id="1179773"/>
    <lineage>
        <taxon>Bacteria</taxon>
        <taxon>Bacillati</taxon>
        <taxon>Actinomycetota</taxon>
        <taxon>Actinomycetes</taxon>
        <taxon>Pseudonocardiales</taxon>
        <taxon>Pseudonocardiaceae</taxon>
        <taxon>Saccharothrix</taxon>
    </lineage>
</organism>
<dbReference type="InterPro" id="IPR041654">
    <property type="entry name" value="StyA_sbd"/>
</dbReference>
<dbReference type="Pfam" id="PF17885">
    <property type="entry name" value="Smoa_sbd"/>
    <property type="match status" value="1"/>
</dbReference>
<dbReference type="PATRIC" id="fig|1179773.3.peg.1194"/>
<proteinExistence type="predicted"/>
<dbReference type="AlphaFoldDB" id="K0JUP0"/>